<dbReference type="EMBL" id="UINC01012268">
    <property type="protein sequence ID" value="SVA53670.1"/>
    <property type="molecule type" value="Genomic_DNA"/>
</dbReference>
<protein>
    <submittedName>
        <fullName evidence="1">Uncharacterized protein</fullName>
    </submittedName>
</protein>
<sequence>VAEQPRPFQQNTSYPTLVYNPADPSYLADVLPLFAATHGAVSP</sequence>
<feature type="non-terminal residue" evidence="1">
    <location>
        <position position="1"/>
    </location>
</feature>
<organism evidence="1">
    <name type="scientific">marine metagenome</name>
    <dbReference type="NCBI Taxonomy" id="408172"/>
    <lineage>
        <taxon>unclassified sequences</taxon>
        <taxon>metagenomes</taxon>
        <taxon>ecological metagenomes</taxon>
    </lineage>
</organism>
<name>A0A381WMD2_9ZZZZ</name>
<proteinExistence type="predicted"/>
<evidence type="ECO:0000313" key="1">
    <source>
        <dbReference type="EMBL" id="SVA53670.1"/>
    </source>
</evidence>
<accession>A0A381WMD2</accession>
<feature type="non-terminal residue" evidence="1">
    <location>
        <position position="43"/>
    </location>
</feature>
<reference evidence="1" key="1">
    <citation type="submission" date="2018-05" db="EMBL/GenBank/DDBJ databases">
        <authorList>
            <person name="Lanie J.A."/>
            <person name="Ng W.-L."/>
            <person name="Kazmierczak K.M."/>
            <person name="Andrzejewski T.M."/>
            <person name="Davidsen T.M."/>
            <person name="Wayne K.J."/>
            <person name="Tettelin H."/>
            <person name="Glass J.I."/>
            <person name="Rusch D."/>
            <person name="Podicherti R."/>
            <person name="Tsui H.-C.T."/>
            <person name="Winkler M.E."/>
        </authorList>
    </citation>
    <scope>NUCLEOTIDE SEQUENCE</scope>
</reference>
<dbReference type="AlphaFoldDB" id="A0A381WMD2"/>
<gene>
    <name evidence="1" type="ORF">METZ01_LOCUS106524</name>
</gene>